<dbReference type="Pfam" id="PF22780">
    <property type="entry name" value="HI0933_like_1st"/>
    <property type="match status" value="1"/>
</dbReference>
<protein>
    <submittedName>
        <fullName evidence="6">NAD(P)/FAD-dependent oxidoreductase</fullName>
    </submittedName>
</protein>
<dbReference type="AlphaFoldDB" id="A0AAW4WEM2"/>
<dbReference type="InterPro" id="IPR004792">
    <property type="entry name" value="BaiN-like"/>
</dbReference>
<evidence type="ECO:0000313" key="6">
    <source>
        <dbReference type="EMBL" id="MCC2241076.1"/>
    </source>
</evidence>
<evidence type="ECO:0000259" key="5">
    <source>
        <dbReference type="Pfam" id="PF22780"/>
    </source>
</evidence>
<feature type="domain" description="RsdA/BaiN/AoA(So)-like insert" evidence="5">
    <location>
        <begin position="192"/>
        <end position="354"/>
    </location>
</feature>
<evidence type="ECO:0000256" key="1">
    <source>
        <dbReference type="ARBA" id="ARBA00001974"/>
    </source>
</evidence>
<reference evidence="6" key="1">
    <citation type="submission" date="2021-10" db="EMBL/GenBank/DDBJ databases">
        <title>Anaerobic single-cell dispensing facilitates the cultivation of human gut bacteria.</title>
        <authorList>
            <person name="Afrizal A."/>
        </authorList>
    </citation>
    <scope>NUCLEOTIDE SEQUENCE</scope>
    <source>
        <strain evidence="6">CLA-AA-H204</strain>
    </source>
</reference>
<evidence type="ECO:0000259" key="4">
    <source>
        <dbReference type="Pfam" id="PF03486"/>
    </source>
</evidence>
<dbReference type="InterPro" id="IPR055178">
    <property type="entry name" value="RsdA/BaiN/AoA(So)-like_dom"/>
</dbReference>
<dbReference type="Pfam" id="PF03486">
    <property type="entry name" value="HI0933_like"/>
    <property type="match status" value="1"/>
</dbReference>
<dbReference type="NCBIfam" id="TIGR00275">
    <property type="entry name" value="aminoacetone oxidase family FAD-binding enzyme"/>
    <property type="match status" value="1"/>
</dbReference>
<comment type="caution">
    <text evidence="6">The sequence shown here is derived from an EMBL/GenBank/DDBJ whole genome shotgun (WGS) entry which is preliminary data.</text>
</comment>
<dbReference type="PRINTS" id="PR00368">
    <property type="entry name" value="FADPNR"/>
</dbReference>
<dbReference type="PRINTS" id="PR00411">
    <property type="entry name" value="PNDRDTASEI"/>
</dbReference>
<comment type="cofactor">
    <cofactor evidence="1">
        <name>FAD</name>
        <dbReference type="ChEBI" id="CHEBI:57692"/>
    </cofactor>
</comment>
<proteinExistence type="predicted"/>
<dbReference type="SUPFAM" id="SSF160996">
    <property type="entry name" value="HI0933 insert domain-like"/>
    <property type="match status" value="1"/>
</dbReference>
<dbReference type="PANTHER" id="PTHR42887">
    <property type="entry name" value="OS12G0638800 PROTEIN"/>
    <property type="match status" value="1"/>
</dbReference>
<evidence type="ECO:0000313" key="7">
    <source>
        <dbReference type="Proteomes" id="UP001198893"/>
    </source>
</evidence>
<sequence length="414" mass="45297">MSKHTERIGVVVVGGGAAGLVAAIMAARNGAKVLILEHNEVPGKKILATGNGKCNYTNKVQGVDKYYGQNPVFVAPVFEQFGLEETLQFFKELGIYPKERNGGYYPQSEQATAIRDVLLMELKKQNVGVVCGCGIRGIEKTAKGFTFHTKGGDFYATKCIMATGGKTLKKSGSDGSGFLYLESLGHHIIDLVPGLIGLKGKQSFFADIAGIRADAKVDLYIESTHVCSEQGELQLTNYGISGIPVFQLSRVAARALSEQKKVYATLNFVPFWEKEQCLTYFKERFKEADEKRIGEALIGFFPEKLIPVLLEESHIKAAKYANRLQTEELERFIDTVQGLRVDITDWNTFDTAQVTAGGVDTDEIDAETMESKLCPGLYFAGEMVDIDGICGGYNLQWAWSSGAVAGIHVARELS</sequence>
<organism evidence="6 7">
    <name type="scientific">Roseburia amylophila</name>
    <dbReference type="NCBI Taxonomy" id="2981794"/>
    <lineage>
        <taxon>Bacteria</taxon>
        <taxon>Bacillati</taxon>
        <taxon>Bacillota</taxon>
        <taxon>Clostridia</taxon>
        <taxon>Lachnospirales</taxon>
        <taxon>Lachnospiraceae</taxon>
        <taxon>Roseburia</taxon>
    </lineage>
</organism>
<dbReference type="RefSeq" id="WP_227709526.1">
    <property type="nucleotide sequence ID" value="NZ_JAJEQW010000001.1"/>
</dbReference>
<evidence type="ECO:0000256" key="2">
    <source>
        <dbReference type="ARBA" id="ARBA00022630"/>
    </source>
</evidence>
<accession>A0AAW4WEM2</accession>
<evidence type="ECO:0000256" key="3">
    <source>
        <dbReference type="ARBA" id="ARBA00022827"/>
    </source>
</evidence>
<dbReference type="InterPro" id="IPR036188">
    <property type="entry name" value="FAD/NAD-bd_sf"/>
</dbReference>
<keyword evidence="3" id="KW-0274">FAD</keyword>
<keyword evidence="2" id="KW-0285">Flavoprotein</keyword>
<dbReference type="InterPro" id="IPR057661">
    <property type="entry name" value="RsdA/BaiN/AoA(So)_Rossmann"/>
</dbReference>
<gene>
    <name evidence="6" type="ORF">LKD47_02000</name>
</gene>
<dbReference type="Gene3D" id="2.40.30.10">
    <property type="entry name" value="Translation factors"/>
    <property type="match status" value="1"/>
</dbReference>
<dbReference type="Gene3D" id="3.50.50.60">
    <property type="entry name" value="FAD/NAD(P)-binding domain"/>
    <property type="match status" value="1"/>
</dbReference>
<dbReference type="Proteomes" id="UP001198893">
    <property type="component" value="Unassembled WGS sequence"/>
</dbReference>
<dbReference type="PANTHER" id="PTHR42887:SF2">
    <property type="entry name" value="OS12G0638800 PROTEIN"/>
    <property type="match status" value="1"/>
</dbReference>
<dbReference type="InterPro" id="IPR023166">
    <property type="entry name" value="BaiN-like_dom_sf"/>
</dbReference>
<dbReference type="SUPFAM" id="SSF51905">
    <property type="entry name" value="FAD/NAD(P)-binding domain"/>
    <property type="match status" value="1"/>
</dbReference>
<dbReference type="Gene3D" id="1.10.8.260">
    <property type="entry name" value="HI0933 insert domain-like"/>
    <property type="match status" value="1"/>
</dbReference>
<name>A0AAW4WEM2_9FIRM</name>
<feature type="domain" description="RsdA/BaiN/AoA(So)-like Rossmann fold-like" evidence="4">
    <location>
        <begin position="10"/>
        <end position="406"/>
    </location>
</feature>
<dbReference type="EMBL" id="JAJEQW010000001">
    <property type="protein sequence ID" value="MCC2241076.1"/>
    <property type="molecule type" value="Genomic_DNA"/>
</dbReference>